<dbReference type="PANTHER" id="PTHR30055:SF234">
    <property type="entry name" value="HTH-TYPE TRANSCRIPTIONAL REGULATOR BETI"/>
    <property type="match status" value="1"/>
</dbReference>
<accession>A0ABR8TVU1</accession>
<evidence type="ECO:0000256" key="2">
    <source>
        <dbReference type="ARBA" id="ARBA00023125"/>
    </source>
</evidence>
<dbReference type="EMBL" id="JACSQF010000002">
    <property type="protein sequence ID" value="MBD7979605.1"/>
    <property type="molecule type" value="Genomic_DNA"/>
</dbReference>
<dbReference type="Gene3D" id="1.10.357.10">
    <property type="entry name" value="Tetracycline Repressor, domain 2"/>
    <property type="match status" value="1"/>
</dbReference>
<dbReference type="InterPro" id="IPR009057">
    <property type="entry name" value="Homeodomain-like_sf"/>
</dbReference>
<dbReference type="PANTHER" id="PTHR30055">
    <property type="entry name" value="HTH-TYPE TRANSCRIPTIONAL REGULATOR RUTR"/>
    <property type="match status" value="1"/>
</dbReference>
<dbReference type="InterPro" id="IPR050109">
    <property type="entry name" value="HTH-type_TetR-like_transc_reg"/>
</dbReference>
<evidence type="ECO:0000256" key="3">
    <source>
        <dbReference type="ARBA" id="ARBA00023163"/>
    </source>
</evidence>
<evidence type="ECO:0000256" key="4">
    <source>
        <dbReference type="PROSITE-ProRule" id="PRU00335"/>
    </source>
</evidence>
<comment type="caution">
    <text evidence="7">The sequence shown here is derived from an EMBL/GenBank/DDBJ whole genome shotgun (WGS) entry which is preliminary data.</text>
</comment>
<dbReference type="Pfam" id="PF00440">
    <property type="entry name" value="TetR_N"/>
    <property type="match status" value="1"/>
</dbReference>
<dbReference type="SUPFAM" id="SSF46689">
    <property type="entry name" value="Homeodomain-like"/>
    <property type="match status" value="1"/>
</dbReference>
<keyword evidence="8" id="KW-1185">Reference proteome</keyword>
<keyword evidence="2 4" id="KW-0238">DNA-binding</keyword>
<name>A0ABR8TVU1_9CELL</name>
<evidence type="ECO:0000259" key="6">
    <source>
        <dbReference type="PROSITE" id="PS50977"/>
    </source>
</evidence>
<evidence type="ECO:0000313" key="7">
    <source>
        <dbReference type="EMBL" id="MBD7979605.1"/>
    </source>
</evidence>
<evidence type="ECO:0000313" key="8">
    <source>
        <dbReference type="Proteomes" id="UP000655570"/>
    </source>
</evidence>
<evidence type="ECO:0000256" key="5">
    <source>
        <dbReference type="SAM" id="MobiDB-lite"/>
    </source>
</evidence>
<gene>
    <name evidence="7" type="ORF">H9641_02575</name>
</gene>
<dbReference type="Proteomes" id="UP000655570">
    <property type="component" value="Unassembled WGS sequence"/>
</dbReference>
<keyword evidence="1" id="KW-0805">Transcription regulation</keyword>
<dbReference type="PROSITE" id="PS50977">
    <property type="entry name" value="HTH_TETR_2"/>
    <property type="match status" value="1"/>
</dbReference>
<reference evidence="7 8" key="1">
    <citation type="submission" date="2020-08" db="EMBL/GenBank/DDBJ databases">
        <title>A Genomic Blueprint of the Chicken Gut Microbiome.</title>
        <authorList>
            <person name="Gilroy R."/>
            <person name="Ravi A."/>
            <person name="Getino M."/>
            <person name="Pursley I."/>
            <person name="Horton D.L."/>
            <person name="Alikhan N.-F."/>
            <person name="Baker D."/>
            <person name="Gharbi K."/>
            <person name="Hall N."/>
            <person name="Watson M."/>
            <person name="Adriaenssens E.M."/>
            <person name="Foster-Nyarko E."/>
            <person name="Jarju S."/>
            <person name="Secka A."/>
            <person name="Antonio M."/>
            <person name="Oren A."/>
            <person name="Chaudhuri R."/>
            <person name="La Ragione R.M."/>
            <person name="Hildebrand F."/>
            <person name="Pallen M.J."/>
        </authorList>
    </citation>
    <scope>NUCLEOTIDE SEQUENCE [LARGE SCALE GENOMIC DNA]</scope>
    <source>
        <strain evidence="7 8">Sa2CUA9</strain>
    </source>
</reference>
<sequence length="234" mass="25202">MSATQRGPVDRPDDDPGSAGHPSGSPTTPAASQPPLRRHTEARTPVQDRSNLRQRAMVEAAARLLITEGFPAVTHRRVAKAAGVPQGSASYYFPSSSSLVTAAVEAAEELRGSAATERAAALARRERSTTRTARLLIETFYAPSVDDSVVDVRLDPMLTAMRDPALRPIMRASRPRLLAALRTVLDASGYQHVTDVDLLGHFVDASLMSAASDGAEQVLDRATETTARLLEHWR</sequence>
<dbReference type="RefSeq" id="WP_191800758.1">
    <property type="nucleotide sequence ID" value="NZ_JACSQF010000002.1"/>
</dbReference>
<organism evidence="7 8">
    <name type="scientific">Oerskovia merdavium</name>
    <dbReference type="NCBI Taxonomy" id="2762227"/>
    <lineage>
        <taxon>Bacteria</taxon>
        <taxon>Bacillati</taxon>
        <taxon>Actinomycetota</taxon>
        <taxon>Actinomycetes</taxon>
        <taxon>Micrococcales</taxon>
        <taxon>Cellulomonadaceae</taxon>
        <taxon>Oerskovia</taxon>
    </lineage>
</organism>
<evidence type="ECO:0000256" key="1">
    <source>
        <dbReference type="ARBA" id="ARBA00023015"/>
    </source>
</evidence>
<feature type="DNA-binding region" description="H-T-H motif" evidence="4">
    <location>
        <begin position="74"/>
        <end position="93"/>
    </location>
</feature>
<dbReference type="InterPro" id="IPR001647">
    <property type="entry name" value="HTH_TetR"/>
</dbReference>
<keyword evidence="3" id="KW-0804">Transcription</keyword>
<proteinExistence type="predicted"/>
<dbReference type="PRINTS" id="PR00455">
    <property type="entry name" value="HTHTETR"/>
</dbReference>
<feature type="domain" description="HTH tetR-type" evidence="6">
    <location>
        <begin position="51"/>
        <end position="111"/>
    </location>
</feature>
<feature type="region of interest" description="Disordered" evidence="5">
    <location>
        <begin position="1"/>
        <end position="53"/>
    </location>
</feature>
<protein>
    <submittedName>
        <fullName evidence="7">TetR family transcriptional regulator</fullName>
    </submittedName>
</protein>